<dbReference type="PANTHER" id="PTHR45138:SF9">
    <property type="entry name" value="DIGUANYLATE CYCLASE DGCM-RELATED"/>
    <property type="match status" value="1"/>
</dbReference>
<evidence type="ECO:0000256" key="8">
    <source>
        <dbReference type="SAM" id="Phobius"/>
    </source>
</evidence>
<evidence type="ECO:0000256" key="3">
    <source>
        <dbReference type="ARBA" id="ARBA00022475"/>
    </source>
</evidence>
<dbReference type="Gene3D" id="3.30.450.20">
    <property type="entry name" value="PAS domain"/>
    <property type="match status" value="1"/>
</dbReference>
<dbReference type="SMART" id="SM00267">
    <property type="entry name" value="GGDEF"/>
    <property type="match status" value="1"/>
</dbReference>
<dbReference type="InterPro" id="IPR029151">
    <property type="entry name" value="Sensor-like_sf"/>
</dbReference>
<evidence type="ECO:0000313" key="10">
    <source>
        <dbReference type="EMBL" id="MDA8485465.1"/>
    </source>
</evidence>
<keyword evidence="6 8" id="KW-0472">Membrane</keyword>
<dbReference type="NCBIfam" id="TIGR00254">
    <property type="entry name" value="GGDEF"/>
    <property type="match status" value="1"/>
</dbReference>
<feature type="domain" description="GGDEF" evidence="9">
    <location>
        <begin position="392"/>
        <end position="522"/>
    </location>
</feature>
<accession>A0ABT4Y9B1</accession>
<evidence type="ECO:0000256" key="1">
    <source>
        <dbReference type="ARBA" id="ARBA00004651"/>
    </source>
</evidence>
<dbReference type="Pfam" id="PF00990">
    <property type="entry name" value="GGDEF"/>
    <property type="match status" value="1"/>
</dbReference>
<feature type="transmembrane region" description="Helical" evidence="8">
    <location>
        <begin position="286"/>
        <end position="309"/>
    </location>
</feature>
<dbReference type="InterPro" id="IPR043128">
    <property type="entry name" value="Rev_trsase/Diguanyl_cyclase"/>
</dbReference>
<keyword evidence="4 8" id="KW-0812">Transmembrane</keyword>
<comment type="catalytic activity">
    <reaction evidence="7">
        <text>2 GTP = 3',3'-c-di-GMP + 2 diphosphate</text>
        <dbReference type="Rhea" id="RHEA:24898"/>
        <dbReference type="ChEBI" id="CHEBI:33019"/>
        <dbReference type="ChEBI" id="CHEBI:37565"/>
        <dbReference type="ChEBI" id="CHEBI:58805"/>
        <dbReference type="EC" id="2.7.7.65"/>
    </reaction>
</comment>
<comment type="caution">
    <text evidence="10">The sequence shown here is derived from an EMBL/GenBank/DDBJ whole genome shotgun (WGS) entry which is preliminary data.</text>
</comment>
<dbReference type="PANTHER" id="PTHR45138">
    <property type="entry name" value="REGULATORY COMPONENTS OF SENSORY TRANSDUCTION SYSTEM"/>
    <property type="match status" value="1"/>
</dbReference>
<dbReference type="InterPro" id="IPR029787">
    <property type="entry name" value="Nucleotide_cyclase"/>
</dbReference>
<dbReference type="CDD" id="cd18773">
    <property type="entry name" value="PDC1_HK_sensor"/>
    <property type="match status" value="1"/>
</dbReference>
<gene>
    <name evidence="10" type="ORF">NNO07_20555</name>
</gene>
<sequence length="522" mass="56322">MKRTRPLPLDLRGLILFFVVLSVLATLCNSLIVAYRVQRDALIHSALEANSAYAAKVASSMGVFLDSTHSRLKYSAEILAAHWDDPLVLMAESSRLRTQDSDFNSIAILDASGKVLQASSPALRVDGLKLASEAAQQALKQRRPLISPAYVSVAGHLVVFISQPIINSSGQFLGVVGGAVYLQEKGALHTVISNHFHHEGTQVFVVDVNHRILYHPNPKRIGEVLKSNLLVESALRGGSGAMAISNSQGIPMLAGYAQVPDAQWALVAQQPRDLALAPLGPLMLEMIVGVIPAGIAGFGLILAGTVLIARPLRQLSAAANQLAAPDTTAQLLRVHAWYRDVSAIRQAMLTGVQLLQQRLGRLSHEAQSDPLTGLANRRAMTTLLDMLAQTEQSYSVLALDIDHFKRVNDTYGHDVGDLALKHVAEILKKNSRASDLACRTGGEEFTLVMPDTPIEVARSIAERIRENVAASEAPQAGKLTISIGVALRNDTTSTPDALLKLADERLYRAKQNGRNQVIAHNV</sequence>
<reference evidence="10 11" key="1">
    <citation type="submission" date="2022-07" db="EMBL/GenBank/DDBJ databases">
        <title>Genome Analysis of Selected Gammaproteobacteria from Nigerian Food snails.</title>
        <authorList>
            <person name="Okafor A.C."/>
        </authorList>
    </citation>
    <scope>NUCLEOTIDE SEQUENCE [LARGE SCALE GENOMIC DNA]</scope>
    <source>
        <strain evidence="10 11">Awg 2</strain>
    </source>
</reference>
<dbReference type="CDD" id="cd01949">
    <property type="entry name" value="GGDEF"/>
    <property type="match status" value="1"/>
</dbReference>
<proteinExistence type="predicted"/>
<dbReference type="Proteomes" id="UP001211689">
    <property type="component" value="Unassembled WGS sequence"/>
</dbReference>
<keyword evidence="5 8" id="KW-1133">Transmembrane helix</keyword>
<dbReference type="InterPro" id="IPR050469">
    <property type="entry name" value="Diguanylate_Cyclase"/>
</dbReference>
<evidence type="ECO:0000256" key="5">
    <source>
        <dbReference type="ARBA" id="ARBA00022989"/>
    </source>
</evidence>
<dbReference type="CDD" id="cd12912">
    <property type="entry name" value="PDC2_MCP_like"/>
    <property type="match status" value="1"/>
</dbReference>
<dbReference type="SUPFAM" id="SSF55073">
    <property type="entry name" value="Nucleotide cyclase"/>
    <property type="match status" value="1"/>
</dbReference>
<evidence type="ECO:0000259" key="9">
    <source>
        <dbReference type="PROSITE" id="PS50887"/>
    </source>
</evidence>
<dbReference type="EMBL" id="JANEWF010000029">
    <property type="protein sequence ID" value="MDA8485465.1"/>
    <property type="molecule type" value="Genomic_DNA"/>
</dbReference>
<dbReference type="RefSeq" id="WP_271471788.1">
    <property type="nucleotide sequence ID" value="NZ_JANEWF010000029.1"/>
</dbReference>
<organism evidence="10 11">
    <name type="scientific">Metapseudomonas resinovorans</name>
    <name type="common">Pseudomonas resinovorans</name>
    <dbReference type="NCBI Taxonomy" id="53412"/>
    <lineage>
        <taxon>Bacteria</taxon>
        <taxon>Pseudomonadati</taxon>
        <taxon>Pseudomonadota</taxon>
        <taxon>Gammaproteobacteria</taxon>
        <taxon>Pseudomonadales</taxon>
        <taxon>Pseudomonadaceae</taxon>
        <taxon>Metapseudomonas</taxon>
    </lineage>
</organism>
<dbReference type="Pfam" id="PF02743">
    <property type="entry name" value="dCache_1"/>
    <property type="match status" value="1"/>
</dbReference>
<evidence type="ECO:0000256" key="4">
    <source>
        <dbReference type="ARBA" id="ARBA00022692"/>
    </source>
</evidence>
<keyword evidence="3" id="KW-1003">Cell membrane</keyword>
<dbReference type="SUPFAM" id="SSF103190">
    <property type="entry name" value="Sensory domain-like"/>
    <property type="match status" value="2"/>
</dbReference>
<evidence type="ECO:0000256" key="7">
    <source>
        <dbReference type="ARBA" id="ARBA00034247"/>
    </source>
</evidence>
<protein>
    <recommendedName>
        <fullName evidence="2">diguanylate cyclase</fullName>
        <ecNumber evidence="2">2.7.7.65</ecNumber>
    </recommendedName>
</protein>
<dbReference type="Gene3D" id="3.30.70.270">
    <property type="match status" value="1"/>
</dbReference>
<evidence type="ECO:0000256" key="6">
    <source>
        <dbReference type="ARBA" id="ARBA00023136"/>
    </source>
</evidence>
<keyword evidence="11" id="KW-1185">Reference proteome</keyword>
<evidence type="ECO:0000313" key="11">
    <source>
        <dbReference type="Proteomes" id="UP001211689"/>
    </source>
</evidence>
<dbReference type="PROSITE" id="PS50887">
    <property type="entry name" value="GGDEF"/>
    <property type="match status" value="1"/>
</dbReference>
<comment type="subcellular location">
    <subcellularLocation>
        <location evidence="1">Cell membrane</location>
        <topology evidence="1">Multi-pass membrane protein</topology>
    </subcellularLocation>
</comment>
<dbReference type="EC" id="2.7.7.65" evidence="2"/>
<name>A0ABT4Y9B1_METRE</name>
<dbReference type="InterPro" id="IPR033479">
    <property type="entry name" value="dCache_1"/>
</dbReference>
<dbReference type="InterPro" id="IPR000160">
    <property type="entry name" value="GGDEF_dom"/>
</dbReference>
<evidence type="ECO:0000256" key="2">
    <source>
        <dbReference type="ARBA" id="ARBA00012528"/>
    </source>
</evidence>